<protein>
    <submittedName>
        <fullName evidence="1">Uncharacterized protein</fullName>
    </submittedName>
</protein>
<dbReference type="EMBL" id="NEVQ01000017">
    <property type="protein sequence ID" value="OZI54335.1"/>
    <property type="molecule type" value="Genomic_DNA"/>
</dbReference>
<gene>
    <name evidence="1" type="ORF">CAL20_17780</name>
</gene>
<dbReference type="OrthoDB" id="9809537at2"/>
<dbReference type="RefSeq" id="WP_094822236.1">
    <property type="nucleotide sequence ID" value="NZ_NEVO01000009.1"/>
</dbReference>
<proteinExistence type="predicted"/>
<organism evidence="1 2">
    <name type="scientific">Bordetella genomosp. 4</name>
    <dbReference type="NCBI Taxonomy" id="463044"/>
    <lineage>
        <taxon>Bacteria</taxon>
        <taxon>Pseudomonadati</taxon>
        <taxon>Pseudomonadota</taxon>
        <taxon>Betaproteobacteria</taxon>
        <taxon>Burkholderiales</taxon>
        <taxon>Alcaligenaceae</taxon>
        <taxon>Bordetella</taxon>
    </lineage>
</organism>
<dbReference type="Proteomes" id="UP000216885">
    <property type="component" value="Unassembled WGS sequence"/>
</dbReference>
<reference evidence="1 2" key="1">
    <citation type="submission" date="2017-05" db="EMBL/GenBank/DDBJ databases">
        <title>Complete and WGS of Bordetella genogroups.</title>
        <authorList>
            <person name="Spilker T."/>
            <person name="LiPuma J."/>
        </authorList>
    </citation>
    <scope>NUCLEOTIDE SEQUENCE [LARGE SCALE GENOMIC DNA]</scope>
    <source>
        <strain evidence="1 2">AU9919</strain>
    </source>
</reference>
<dbReference type="Pfam" id="PF25212">
    <property type="entry name" value="HVO_A0114"/>
    <property type="match status" value="1"/>
</dbReference>
<sequence>MGRKLTITIDSDWKAALRGAAAQAKAGLREKRYQGEVLNFESAGAFFSHLTERRWALITELLGEGVVGVRELARRLGRDVKRVHEDASALVALGLLERTELGALFCPYVDIHVDMHLMRRAA</sequence>
<dbReference type="SUPFAM" id="SSF46785">
    <property type="entry name" value="Winged helix' DNA-binding domain"/>
    <property type="match status" value="1"/>
</dbReference>
<evidence type="ECO:0000313" key="2">
    <source>
        <dbReference type="Proteomes" id="UP000216885"/>
    </source>
</evidence>
<dbReference type="AlphaFoldDB" id="A0A261TY68"/>
<accession>A0A261TY68</accession>
<name>A0A261TY68_9BORD</name>
<dbReference type="InterPro" id="IPR036390">
    <property type="entry name" value="WH_DNA-bd_sf"/>
</dbReference>
<evidence type="ECO:0000313" key="1">
    <source>
        <dbReference type="EMBL" id="OZI54335.1"/>
    </source>
</evidence>
<keyword evidence="2" id="KW-1185">Reference proteome</keyword>
<comment type="caution">
    <text evidence="1">The sequence shown here is derived from an EMBL/GenBank/DDBJ whole genome shotgun (WGS) entry which is preliminary data.</text>
</comment>